<keyword evidence="3" id="KW-0680">Restriction system</keyword>
<dbReference type="InterPro" id="IPR001525">
    <property type="entry name" value="C5_MeTfrase"/>
</dbReference>
<accession>A0A0M6YB40</accession>
<dbReference type="AlphaFoldDB" id="A0A0M6YB40"/>
<dbReference type="Pfam" id="PF00145">
    <property type="entry name" value="DNA_methylase"/>
    <property type="match status" value="1"/>
</dbReference>
<name>A0A0M6YB40_9HYPH</name>
<gene>
    <name evidence="5" type="primary">hpaIIM</name>
    <name evidence="5" type="ORF">LAL4801_05757</name>
</gene>
<dbReference type="GO" id="GO:0009307">
    <property type="term" value="P:DNA restriction-modification system"/>
    <property type="evidence" value="ECO:0007669"/>
    <property type="project" value="UniProtKB-KW"/>
</dbReference>
<reference evidence="6" key="1">
    <citation type="submission" date="2015-07" db="EMBL/GenBank/DDBJ databases">
        <authorList>
            <person name="Rodrigo-Torres Lidia"/>
            <person name="Arahal R.David."/>
        </authorList>
    </citation>
    <scope>NUCLEOTIDE SEQUENCE [LARGE SCALE GENOMIC DNA]</scope>
    <source>
        <strain evidence="6">CECT 4801</strain>
    </source>
</reference>
<dbReference type="Gene3D" id="3.90.120.10">
    <property type="entry name" value="DNA Methylase, subunit A, domain 2"/>
    <property type="match status" value="1"/>
</dbReference>
<comment type="catalytic activity">
    <reaction evidence="4">
        <text>a 2'-deoxycytidine in DNA + S-adenosyl-L-methionine = a 5-methyl-2'-deoxycytidine in DNA + S-adenosyl-L-homocysteine + H(+)</text>
        <dbReference type="Rhea" id="RHEA:13681"/>
        <dbReference type="Rhea" id="RHEA-COMP:11369"/>
        <dbReference type="Rhea" id="RHEA-COMP:11370"/>
        <dbReference type="ChEBI" id="CHEBI:15378"/>
        <dbReference type="ChEBI" id="CHEBI:57856"/>
        <dbReference type="ChEBI" id="CHEBI:59789"/>
        <dbReference type="ChEBI" id="CHEBI:85452"/>
        <dbReference type="ChEBI" id="CHEBI:85454"/>
        <dbReference type="EC" id="2.1.1.37"/>
    </reaction>
</comment>
<keyword evidence="1 5" id="KW-0489">Methyltransferase</keyword>
<keyword evidence="6" id="KW-1185">Reference proteome</keyword>
<sequence>MEAKAGLSQPRKIRNVDTVEWRLSAAYQGMFSHDNQEWFSDQTVGVRKLTPRECERLQSFPDDWTLVPTKNGNPMADLPRYKAIGNSMTVPVMAFLGERLMASDCGRLAELNRRGRTRFVAGYPGNPKAEGYAITGLGLYEKKYLCSGHRREMQVEEAKL</sequence>
<proteinExistence type="predicted"/>
<dbReference type="InterPro" id="IPR029063">
    <property type="entry name" value="SAM-dependent_MTases_sf"/>
</dbReference>
<evidence type="ECO:0000256" key="2">
    <source>
        <dbReference type="ARBA" id="ARBA00022679"/>
    </source>
</evidence>
<evidence type="ECO:0000256" key="3">
    <source>
        <dbReference type="ARBA" id="ARBA00022747"/>
    </source>
</evidence>
<dbReference type="SUPFAM" id="SSF53335">
    <property type="entry name" value="S-adenosyl-L-methionine-dependent methyltransferases"/>
    <property type="match status" value="1"/>
</dbReference>
<evidence type="ECO:0000313" key="5">
    <source>
        <dbReference type="EMBL" id="CTQ47295.1"/>
    </source>
</evidence>
<dbReference type="GO" id="GO:0032259">
    <property type="term" value="P:methylation"/>
    <property type="evidence" value="ECO:0007669"/>
    <property type="project" value="UniProtKB-KW"/>
</dbReference>
<protein>
    <submittedName>
        <fullName evidence="5">Modification methylase HpaII</fullName>
        <ecNumber evidence="5">2.1.1.37</ecNumber>
    </submittedName>
</protein>
<dbReference type="GO" id="GO:0003886">
    <property type="term" value="F:DNA (cytosine-5-)-methyltransferase activity"/>
    <property type="evidence" value="ECO:0007669"/>
    <property type="project" value="UniProtKB-EC"/>
</dbReference>
<evidence type="ECO:0000256" key="4">
    <source>
        <dbReference type="ARBA" id="ARBA00047422"/>
    </source>
</evidence>
<keyword evidence="2 5" id="KW-0808">Transferase</keyword>
<dbReference type="EC" id="2.1.1.37" evidence="5"/>
<evidence type="ECO:0000256" key="1">
    <source>
        <dbReference type="ARBA" id="ARBA00022603"/>
    </source>
</evidence>
<evidence type="ECO:0000313" key="6">
    <source>
        <dbReference type="Proteomes" id="UP000048926"/>
    </source>
</evidence>
<dbReference type="EMBL" id="CXST01000006">
    <property type="protein sequence ID" value="CTQ47295.1"/>
    <property type="molecule type" value="Genomic_DNA"/>
</dbReference>
<dbReference type="Proteomes" id="UP000048926">
    <property type="component" value="Unassembled WGS sequence"/>
</dbReference>
<organism evidence="5 6">
    <name type="scientific">Roseibium aggregatum</name>
    <dbReference type="NCBI Taxonomy" id="187304"/>
    <lineage>
        <taxon>Bacteria</taxon>
        <taxon>Pseudomonadati</taxon>
        <taxon>Pseudomonadota</taxon>
        <taxon>Alphaproteobacteria</taxon>
        <taxon>Hyphomicrobiales</taxon>
        <taxon>Stappiaceae</taxon>
        <taxon>Roseibium</taxon>
    </lineage>
</organism>